<dbReference type="OrthoDB" id="548632at2759"/>
<comment type="caution">
    <text evidence="2">The sequence shown here is derived from an EMBL/GenBank/DDBJ whole genome shotgun (WGS) entry which is preliminary data.</text>
</comment>
<evidence type="ECO:0000313" key="3">
    <source>
        <dbReference type="Proteomes" id="UP000075714"/>
    </source>
</evidence>
<organism evidence="2 3">
    <name type="scientific">Gonium pectorale</name>
    <name type="common">Green alga</name>
    <dbReference type="NCBI Taxonomy" id="33097"/>
    <lineage>
        <taxon>Eukaryota</taxon>
        <taxon>Viridiplantae</taxon>
        <taxon>Chlorophyta</taxon>
        <taxon>core chlorophytes</taxon>
        <taxon>Chlorophyceae</taxon>
        <taxon>CS clade</taxon>
        <taxon>Chlamydomonadales</taxon>
        <taxon>Volvocaceae</taxon>
        <taxon>Gonium</taxon>
    </lineage>
</organism>
<dbReference type="Gene3D" id="2.120.10.80">
    <property type="entry name" value="Kelch-type beta propeller"/>
    <property type="match status" value="1"/>
</dbReference>
<feature type="chain" id="PRO_5007562211" description="Galactose oxidase" evidence="1">
    <location>
        <begin position="18"/>
        <end position="376"/>
    </location>
</feature>
<accession>A0A150GUT2</accession>
<gene>
    <name evidence="2" type="ORF">GPECTOR_6g508</name>
</gene>
<name>A0A150GUT2_GONPE</name>
<evidence type="ECO:0000256" key="1">
    <source>
        <dbReference type="SAM" id="SignalP"/>
    </source>
</evidence>
<reference evidence="3" key="1">
    <citation type="journal article" date="2016" name="Nat. Commun.">
        <title>The Gonium pectorale genome demonstrates co-option of cell cycle regulation during the evolution of multicellularity.</title>
        <authorList>
            <person name="Hanschen E.R."/>
            <person name="Marriage T.N."/>
            <person name="Ferris P.J."/>
            <person name="Hamaji T."/>
            <person name="Toyoda A."/>
            <person name="Fujiyama A."/>
            <person name="Neme R."/>
            <person name="Noguchi H."/>
            <person name="Minakuchi Y."/>
            <person name="Suzuki M."/>
            <person name="Kawai-Toyooka H."/>
            <person name="Smith D.R."/>
            <person name="Sparks H."/>
            <person name="Anderson J."/>
            <person name="Bakaric R."/>
            <person name="Luria V."/>
            <person name="Karger A."/>
            <person name="Kirschner M.W."/>
            <person name="Durand P.M."/>
            <person name="Michod R.E."/>
            <person name="Nozaki H."/>
            <person name="Olson B.J."/>
        </authorList>
    </citation>
    <scope>NUCLEOTIDE SEQUENCE [LARGE SCALE GENOMIC DNA]</scope>
    <source>
        <strain evidence="3">NIES-2863</strain>
    </source>
</reference>
<protein>
    <recommendedName>
        <fullName evidence="4">Galactose oxidase</fullName>
    </recommendedName>
</protein>
<keyword evidence="3" id="KW-1185">Reference proteome</keyword>
<dbReference type="InterPro" id="IPR015915">
    <property type="entry name" value="Kelch-typ_b-propeller"/>
</dbReference>
<feature type="signal peptide" evidence="1">
    <location>
        <begin position="1"/>
        <end position="17"/>
    </location>
</feature>
<keyword evidence="1" id="KW-0732">Signal</keyword>
<dbReference type="STRING" id="33097.A0A150GUT2"/>
<evidence type="ECO:0008006" key="4">
    <source>
        <dbReference type="Google" id="ProtNLM"/>
    </source>
</evidence>
<dbReference type="Proteomes" id="UP000075714">
    <property type="component" value="Unassembled WGS sequence"/>
</dbReference>
<dbReference type="SUPFAM" id="SSF117281">
    <property type="entry name" value="Kelch motif"/>
    <property type="match status" value="1"/>
</dbReference>
<evidence type="ECO:0000313" key="2">
    <source>
        <dbReference type="EMBL" id="KXZ53591.1"/>
    </source>
</evidence>
<proteinExistence type="predicted"/>
<dbReference type="AlphaFoldDB" id="A0A150GUT2"/>
<sequence length="376" mass="37207">MRLQLVVLALLAGVGLAQELRWESPWSSGRYDAPEPRSYASLADLSGPLEHASMVALGGALVLVGGRHSNGTLNDGLFLLDPAANATWGRLSSKPPGAGGRTGPDSMPTLYWHAALPYSVGGSPRVLLCGGLAANGSASNGVYELSYNEATALYSYSTLAPLLEPVFGHSLAAAGDGAALLSGGLTGNLAELPRAPVFPGLRAALEGAIIGPAGALMAQLSAFRFDRNAGGAGAGGGGADGGGVRGAWSQLGDAVAVPRAVAFHASWVAGGVLHLYGGVQGSGVLPPADGSAPFLLQALQLPPAASAAPLAYNASATLEALGQWGAVQPGAVSGPAVWRDGAAANGSQVGASMGGMARAAADAWGARGLYVTGGSE</sequence>
<dbReference type="EMBL" id="LSYV01000007">
    <property type="protein sequence ID" value="KXZ53591.1"/>
    <property type="molecule type" value="Genomic_DNA"/>
</dbReference>